<evidence type="ECO:0000313" key="3">
    <source>
        <dbReference type="Proteomes" id="UP000027439"/>
    </source>
</evidence>
<sequence length="90" mass="10279">MSNDEVVGCLPAIHDEAVQRLVHDHDPGGDLRWVAVHENKRSELLDALAKRDFRDIRGRIYWNAQEHNPDVRNLLAAVSNGDLEQMLNKL</sequence>
<evidence type="ECO:0000313" key="1">
    <source>
        <dbReference type="EMBL" id="GGD98142.1"/>
    </source>
</evidence>
<comment type="caution">
    <text evidence="2">The sequence shown here is derived from an EMBL/GenBank/DDBJ whole genome shotgun (WGS) entry which is preliminary data.</text>
</comment>
<dbReference type="Proteomes" id="UP000597138">
    <property type="component" value="Unassembled WGS sequence"/>
</dbReference>
<dbReference type="EMBL" id="JFHE01000076">
    <property type="protein sequence ID" value="KDR25403.1"/>
    <property type="molecule type" value="Genomic_DNA"/>
</dbReference>
<keyword evidence="4" id="KW-1185">Reference proteome</keyword>
<proteinExistence type="predicted"/>
<reference evidence="4" key="3">
    <citation type="journal article" date="2019" name="Int. J. Syst. Evol. Microbiol.">
        <title>The Global Catalogue of Microorganisms (GCM) 10K type strain sequencing project: providing services to taxonomists for standard genome sequencing and annotation.</title>
        <authorList>
            <consortium name="The Broad Institute Genomics Platform"/>
            <consortium name="The Broad Institute Genome Sequencing Center for Infectious Disease"/>
            <person name="Wu L."/>
            <person name="Ma J."/>
        </authorList>
    </citation>
    <scope>NUCLEOTIDE SEQUENCE [LARGE SCALE GENOMIC DNA]</scope>
    <source>
        <strain evidence="4">CGMCC 1.11013</strain>
    </source>
</reference>
<dbReference type="EMBL" id="BMEG01000024">
    <property type="protein sequence ID" value="GGD98142.1"/>
    <property type="molecule type" value="Genomic_DNA"/>
</dbReference>
<gene>
    <name evidence="2" type="ORF">BG57_30660</name>
    <name evidence="1" type="ORF">GCM10010985_61120</name>
</gene>
<evidence type="ECO:0000313" key="2">
    <source>
        <dbReference type="EMBL" id="KDR25403.1"/>
    </source>
</evidence>
<reference evidence="2 3" key="2">
    <citation type="submission" date="2014-03" db="EMBL/GenBank/DDBJ databases">
        <title>Draft Genome Sequences of Four Burkholderia Strains.</title>
        <authorList>
            <person name="Liu X.Y."/>
            <person name="Li C.X."/>
            <person name="Xu J.H."/>
        </authorList>
    </citation>
    <scope>NUCLEOTIDE SEQUENCE [LARGE SCALE GENOMIC DNA]</scope>
    <source>
        <strain evidence="2 3">R27</strain>
    </source>
</reference>
<accession>A0A069NAE7</accession>
<evidence type="ECO:0000313" key="4">
    <source>
        <dbReference type="Proteomes" id="UP000597138"/>
    </source>
</evidence>
<dbReference type="Proteomes" id="UP000027439">
    <property type="component" value="Unassembled WGS sequence"/>
</dbReference>
<reference evidence="1" key="1">
    <citation type="journal article" date="2014" name="Int. J. Syst. Evol. Microbiol.">
        <title>Complete genome of a new Firmicutes species belonging to the dominant human colonic microbiota ('Ruminococcus bicirculans') reveals two chromosomes and a selective capacity to utilize plant glucans.</title>
        <authorList>
            <consortium name="NISC Comparative Sequencing Program"/>
            <person name="Wegmann U."/>
            <person name="Louis P."/>
            <person name="Goesmann A."/>
            <person name="Henrissat B."/>
            <person name="Duncan S.H."/>
            <person name="Flint H.J."/>
        </authorList>
    </citation>
    <scope>NUCLEOTIDE SEQUENCE</scope>
    <source>
        <strain evidence="1">CGMCC 1.11013</strain>
    </source>
</reference>
<protein>
    <submittedName>
        <fullName evidence="2">Uncharacterized protein</fullName>
    </submittedName>
</protein>
<organism evidence="2 3">
    <name type="scientific">Caballeronia grimmiae</name>
    <dbReference type="NCBI Taxonomy" id="1071679"/>
    <lineage>
        <taxon>Bacteria</taxon>
        <taxon>Pseudomonadati</taxon>
        <taxon>Pseudomonadota</taxon>
        <taxon>Betaproteobacteria</taxon>
        <taxon>Burkholderiales</taxon>
        <taxon>Burkholderiaceae</taxon>
        <taxon>Caballeronia</taxon>
    </lineage>
</organism>
<name>A0A069NAE7_9BURK</name>
<dbReference type="RefSeq" id="WP_035970812.1">
    <property type="nucleotide sequence ID" value="NZ_BMEG01000024.1"/>
</dbReference>
<reference evidence="1" key="4">
    <citation type="submission" date="2024-05" db="EMBL/GenBank/DDBJ databases">
        <authorList>
            <person name="Sun Q."/>
            <person name="Zhou Y."/>
        </authorList>
    </citation>
    <scope>NUCLEOTIDE SEQUENCE</scope>
    <source>
        <strain evidence="1">CGMCC 1.11013</strain>
    </source>
</reference>
<dbReference type="AlphaFoldDB" id="A0A069NAE7"/>